<evidence type="ECO:0000256" key="1">
    <source>
        <dbReference type="ARBA" id="ARBA00023015"/>
    </source>
</evidence>
<dbReference type="EMBL" id="NCUW01000027">
    <property type="protein sequence ID" value="ORO79076.1"/>
    <property type="molecule type" value="Genomic_DNA"/>
</dbReference>
<proteinExistence type="predicted"/>
<dbReference type="Proteomes" id="UP000194008">
    <property type="component" value="Unassembled WGS sequence"/>
</dbReference>
<feature type="domain" description="HTH hxlR-type" evidence="4">
    <location>
        <begin position="12"/>
        <end position="111"/>
    </location>
</feature>
<evidence type="ECO:0000313" key="6">
    <source>
        <dbReference type="Proteomes" id="UP000194008"/>
    </source>
</evidence>
<evidence type="ECO:0000256" key="2">
    <source>
        <dbReference type="ARBA" id="ARBA00023125"/>
    </source>
</evidence>
<dbReference type="PROSITE" id="PS51118">
    <property type="entry name" value="HTH_HXLR"/>
    <property type="match status" value="1"/>
</dbReference>
<dbReference type="RefSeq" id="WP_084971592.1">
    <property type="nucleotide sequence ID" value="NZ_NCUW01000027.1"/>
</dbReference>
<accession>A0A1X1J147</accession>
<evidence type="ECO:0000256" key="3">
    <source>
        <dbReference type="ARBA" id="ARBA00023163"/>
    </source>
</evidence>
<keyword evidence="1" id="KW-0805">Transcription regulation</keyword>
<dbReference type="InterPro" id="IPR036390">
    <property type="entry name" value="WH_DNA-bd_sf"/>
</dbReference>
<dbReference type="InterPro" id="IPR036388">
    <property type="entry name" value="WH-like_DNA-bd_sf"/>
</dbReference>
<dbReference type="AlphaFoldDB" id="A0A1X1J147"/>
<dbReference type="Pfam" id="PF01638">
    <property type="entry name" value="HxlR"/>
    <property type="match status" value="1"/>
</dbReference>
<keyword evidence="2" id="KW-0238">DNA-binding</keyword>
<sequence>MVRKIYDCANGCPVETTLQVISGKWKCVILFHLLNNEICRFGELEKLMPGCSRRMLALQLKELELDKIIRKDIYSIMPPITEYTLTELGRTLEPIVVEMNRWGNKYNQILFKNGNELPVDK</sequence>
<name>A0A1X1J147_STROR</name>
<comment type="caution">
    <text evidence="5">The sequence shown here is derived from an EMBL/GenBank/DDBJ whole genome shotgun (WGS) entry which is preliminary data.</text>
</comment>
<protein>
    <submittedName>
        <fullName evidence="5">Transcriptional regulator</fullName>
    </submittedName>
</protein>
<gene>
    <name evidence="5" type="ORF">B7709_03155</name>
</gene>
<organism evidence="5 6">
    <name type="scientific">Streptococcus oralis subsp. dentisani</name>
    <dbReference type="NCBI Taxonomy" id="1458253"/>
    <lineage>
        <taxon>Bacteria</taxon>
        <taxon>Bacillati</taxon>
        <taxon>Bacillota</taxon>
        <taxon>Bacilli</taxon>
        <taxon>Lactobacillales</taxon>
        <taxon>Streptococcaceae</taxon>
        <taxon>Streptococcus</taxon>
    </lineage>
</organism>
<dbReference type="SUPFAM" id="SSF46785">
    <property type="entry name" value="Winged helix' DNA-binding domain"/>
    <property type="match status" value="1"/>
</dbReference>
<dbReference type="GO" id="GO:0003677">
    <property type="term" value="F:DNA binding"/>
    <property type="evidence" value="ECO:0007669"/>
    <property type="project" value="UniProtKB-KW"/>
</dbReference>
<dbReference type="PANTHER" id="PTHR33204">
    <property type="entry name" value="TRANSCRIPTIONAL REGULATOR, MARR FAMILY"/>
    <property type="match status" value="1"/>
</dbReference>
<dbReference type="Gene3D" id="1.10.10.10">
    <property type="entry name" value="Winged helix-like DNA-binding domain superfamily/Winged helix DNA-binding domain"/>
    <property type="match status" value="1"/>
</dbReference>
<keyword evidence="3" id="KW-0804">Transcription</keyword>
<reference evidence="5 6" key="1">
    <citation type="journal article" date="2016" name="Eur. J. Clin. Microbiol. Infect. Dis.">
        <title>Whole genome sequencing as a tool for phylogenetic analysis of clinical strains of Mitis group streptococci.</title>
        <authorList>
            <person name="Rasmussen L.H."/>
            <person name="Dargis R."/>
            <person name="Hojholt K."/>
            <person name="Christensen J.J."/>
            <person name="Skovgaard O."/>
            <person name="Justesen U.S."/>
            <person name="Rosenvinge F.S."/>
            <person name="Moser C."/>
            <person name="Lukjancenko O."/>
            <person name="Rasmussen S."/>
            <person name="Nielsen X.C."/>
        </authorList>
    </citation>
    <scope>NUCLEOTIDE SEQUENCE [LARGE SCALE GENOMIC DNA]</scope>
    <source>
        <strain evidence="5 6">Y_5914_11</strain>
    </source>
</reference>
<evidence type="ECO:0000313" key="5">
    <source>
        <dbReference type="EMBL" id="ORO79076.1"/>
    </source>
</evidence>
<dbReference type="PANTHER" id="PTHR33204:SF33">
    <property type="entry name" value="TRANSCRIPTIONAL REGULATOR, MARR FAMILY"/>
    <property type="match status" value="1"/>
</dbReference>
<dbReference type="InterPro" id="IPR002577">
    <property type="entry name" value="HTH_HxlR"/>
</dbReference>
<evidence type="ECO:0000259" key="4">
    <source>
        <dbReference type="PROSITE" id="PS51118"/>
    </source>
</evidence>